<evidence type="ECO:0000256" key="3">
    <source>
        <dbReference type="ARBA" id="ARBA00022692"/>
    </source>
</evidence>
<protein>
    <recommendedName>
        <fullName evidence="10">Short-chain dehydrogenase/reductase 3</fullName>
    </recommendedName>
    <alternativeName>
        <fullName evidence="11">Retinal short-chain dehydrogenase/reductase 1</fullName>
    </alternativeName>
</protein>
<dbReference type="InterPro" id="IPR002347">
    <property type="entry name" value="SDR_fam"/>
</dbReference>
<comment type="subcellular location">
    <subcellularLocation>
        <location evidence="1">Membrane</location>
        <topology evidence="1">Multi-pass membrane protein</topology>
    </subcellularLocation>
</comment>
<accession>A0A2H8TPU3</accession>
<keyword evidence="4" id="KW-0521">NADP</keyword>
<dbReference type="PRINTS" id="PR00081">
    <property type="entry name" value="GDHRDH"/>
</dbReference>
<feature type="region of interest" description="Disordered" evidence="13">
    <location>
        <begin position="1"/>
        <end position="51"/>
    </location>
</feature>
<evidence type="ECO:0000256" key="2">
    <source>
        <dbReference type="ARBA" id="ARBA00006484"/>
    </source>
</evidence>
<dbReference type="PRINTS" id="PR00080">
    <property type="entry name" value="SDRFAMILY"/>
</dbReference>
<dbReference type="Pfam" id="PF00106">
    <property type="entry name" value="adh_short"/>
    <property type="match status" value="1"/>
</dbReference>
<comment type="function">
    <text evidence="9">Catalyzes the reduction of all-trans-retinal to all-trans-retinol in the presence of NADPH.</text>
</comment>
<dbReference type="FunFam" id="3.40.50.720:FF:000131">
    <property type="entry name" value="Short-chain dehydrogenase/reductase 3"/>
    <property type="match status" value="1"/>
</dbReference>
<dbReference type="InterPro" id="IPR020904">
    <property type="entry name" value="Sc_DH/Rdtase_CS"/>
</dbReference>
<dbReference type="InterPro" id="IPR036291">
    <property type="entry name" value="NAD(P)-bd_dom_sf"/>
</dbReference>
<name>A0A2H8TPU3_9HEMI</name>
<comment type="similarity">
    <text evidence="2 12">Belongs to the short-chain dehydrogenases/reductases (SDR) family.</text>
</comment>
<feature type="compositionally biased region" description="Polar residues" evidence="13">
    <location>
        <begin position="20"/>
        <end position="46"/>
    </location>
</feature>
<evidence type="ECO:0000256" key="10">
    <source>
        <dbReference type="ARBA" id="ARBA00068717"/>
    </source>
</evidence>
<proteinExistence type="inferred from homology"/>
<keyword evidence="8 14" id="KW-0472">Membrane</keyword>
<feature type="transmembrane region" description="Helical" evidence="14">
    <location>
        <begin position="69"/>
        <end position="91"/>
    </location>
</feature>
<dbReference type="OrthoDB" id="5840532at2759"/>
<dbReference type="PANTHER" id="PTHR24322:SF736">
    <property type="entry name" value="RETINOL DEHYDROGENASE 10"/>
    <property type="match status" value="1"/>
</dbReference>
<organism evidence="15">
    <name type="scientific">Melanaphis sacchari</name>
    <dbReference type="NCBI Taxonomy" id="742174"/>
    <lineage>
        <taxon>Eukaryota</taxon>
        <taxon>Metazoa</taxon>
        <taxon>Ecdysozoa</taxon>
        <taxon>Arthropoda</taxon>
        <taxon>Hexapoda</taxon>
        <taxon>Insecta</taxon>
        <taxon>Pterygota</taxon>
        <taxon>Neoptera</taxon>
        <taxon>Paraneoptera</taxon>
        <taxon>Hemiptera</taxon>
        <taxon>Sternorrhyncha</taxon>
        <taxon>Aphidomorpha</taxon>
        <taxon>Aphidoidea</taxon>
        <taxon>Aphididae</taxon>
        <taxon>Aphidini</taxon>
        <taxon>Melanaphis</taxon>
    </lineage>
</organism>
<dbReference type="Gene3D" id="3.40.50.720">
    <property type="entry name" value="NAD(P)-binding Rossmann-like Domain"/>
    <property type="match status" value="1"/>
</dbReference>
<dbReference type="GO" id="GO:0016020">
    <property type="term" value="C:membrane"/>
    <property type="evidence" value="ECO:0007669"/>
    <property type="project" value="UniProtKB-SubCell"/>
</dbReference>
<gene>
    <name evidence="15" type="primary">Sdr16c6_3</name>
</gene>
<evidence type="ECO:0000256" key="6">
    <source>
        <dbReference type="ARBA" id="ARBA00023002"/>
    </source>
</evidence>
<dbReference type="GO" id="GO:0052650">
    <property type="term" value="F:all-trans-retinol dehydrogenase (NADP+) activity"/>
    <property type="evidence" value="ECO:0007669"/>
    <property type="project" value="UniProtKB-ARBA"/>
</dbReference>
<keyword evidence="7" id="KW-0443">Lipid metabolism</keyword>
<dbReference type="PANTHER" id="PTHR24322">
    <property type="entry name" value="PKSB"/>
    <property type="match status" value="1"/>
</dbReference>
<dbReference type="AlphaFoldDB" id="A0A2H8TPU3"/>
<dbReference type="SUPFAM" id="SSF51735">
    <property type="entry name" value="NAD(P)-binding Rossmann-fold domains"/>
    <property type="match status" value="1"/>
</dbReference>
<evidence type="ECO:0000256" key="9">
    <source>
        <dbReference type="ARBA" id="ARBA00059620"/>
    </source>
</evidence>
<evidence type="ECO:0000256" key="14">
    <source>
        <dbReference type="SAM" id="Phobius"/>
    </source>
</evidence>
<evidence type="ECO:0000256" key="11">
    <source>
        <dbReference type="ARBA" id="ARBA00082544"/>
    </source>
</evidence>
<reference evidence="15" key="1">
    <citation type="submission" date="2017-10" db="EMBL/GenBank/DDBJ databases">
        <title>Transcriptome Assembly of Sugarcane Aphid Adults.</title>
        <authorList>
            <person name="Scully E.D."/>
            <person name="Palmer N.A."/>
            <person name="Geib S.M."/>
            <person name="Sarath G."/>
            <person name="Sattler S.E."/>
        </authorList>
    </citation>
    <scope>NUCLEOTIDE SEQUENCE</scope>
    <source>
        <tissue evidence="15">Whole body</tissue>
    </source>
</reference>
<dbReference type="PROSITE" id="PS00061">
    <property type="entry name" value="ADH_SHORT"/>
    <property type="match status" value="1"/>
</dbReference>
<evidence type="ECO:0000313" key="15">
    <source>
        <dbReference type="EMBL" id="MBW15268.1"/>
    </source>
</evidence>
<keyword evidence="5 14" id="KW-1133">Transmembrane helix</keyword>
<dbReference type="EMBL" id="GFXV01003463">
    <property type="protein sequence ID" value="MBW15268.1"/>
    <property type="molecule type" value="Transcribed_RNA"/>
</dbReference>
<keyword evidence="3 14" id="KW-0812">Transmembrane</keyword>
<evidence type="ECO:0000256" key="1">
    <source>
        <dbReference type="ARBA" id="ARBA00004141"/>
    </source>
</evidence>
<feature type="compositionally biased region" description="Polar residues" evidence="13">
    <location>
        <begin position="1"/>
        <end position="10"/>
    </location>
</feature>
<evidence type="ECO:0000256" key="4">
    <source>
        <dbReference type="ARBA" id="ARBA00022857"/>
    </source>
</evidence>
<sequence length="384" mass="42221">MAKGSSSGGNHSPKRKNSKSSRVNRNQPTLNGSDTNHSRNMTNAQIDNIKPVPLAPPSTEELWTLKNPISLILEILIIFQMFFVTLFFKMFRVFLPTSKKSVKGNVVLITGSGRGLGRELALEFAHLGAKVACVDVDQTSNEETIKLIESKVPNVSAKAYTVNVADSSETAALAVKVEIDLGPVDILINNAAVIVGHTFLGAQDHTISTIININLLGHFWMIRSFLPSMMKRNSGHIVAISSISSISGIANFSAYTASKSGINGMMDSLREELREHSHNKIHTTVVIPKLINSSADYMKFFNSRLPVLSVEQVAKATVHGILTNEVEFTIPRITYFANVISKLFPVNISDSIKNIFYLKVMLPPQEYQDNLPNMSIINRTVATK</sequence>
<evidence type="ECO:0000256" key="12">
    <source>
        <dbReference type="RuleBase" id="RU000363"/>
    </source>
</evidence>
<evidence type="ECO:0000256" key="8">
    <source>
        <dbReference type="ARBA" id="ARBA00023136"/>
    </source>
</evidence>
<evidence type="ECO:0000256" key="13">
    <source>
        <dbReference type="SAM" id="MobiDB-lite"/>
    </source>
</evidence>
<evidence type="ECO:0000256" key="7">
    <source>
        <dbReference type="ARBA" id="ARBA00023098"/>
    </source>
</evidence>
<dbReference type="GO" id="GO:0005811">
    <property type="term" value="C:lipid droplet"/>
    <property type="evidence" value="ECO:0007669"/>
    <property type="project" value="TreeGrafter"/>
</dbReference>
<evidence type="ECO:0000256" key="5">
    <source>
        <dbReference type="ARBA" id="ARBA00022989"/>
    </source>
</evidence>
<keyword evidence="6" id="KW-0560">Oxidoreductase</keyword>